<evidence type="ECO:0000313" key="2">
    <source>
        <dbReference type="EMBL" id="KKR32146.1"/>
    </source>
</evidence>
<keyword evidence="1" id="KW-1133">Transmembrane helix</keyword>
<evidence type="ECO:0000313" key="3">
    <source>
        <dbReference type="Proteomes" id="UP000034137"/>
    </source>
</evidence>
<accession>A0A0G0Q461</accession>
<dbReference type="Proteomes" id="UP000034137">
    <property type="component" value="Unassembled WGS sequence"/>
</dbReference>
<feature type="transmembrane region" description="Helical" evidence="1">
    <location>
        <begin position="6"/>
        <end position="24"/>
    </location>
</feature>
<name>A0A0G0Q461_9BACT</name>
<reference evidence="2 3" key="1">
    <citation type="journal article" date="2015" name="Nature">
        <title>rRNA introns, odd ribosomes, and small enigmatic genomes across a large radiation of phyla.</title>
        <authorList>
            <person name="Brown C.T."/>
            <person name="Hug L.A."/>
            <person name="Thomas B.C."/>
            <person name="Sharon I."/>
            <person name="Castelle C.J."/>
            <person name="Singh A."/>
            <person name="Wilkins M.J."/>
            <person name="Williams K.H."/>
            <person name="Banfield J.F."/>
        </authorList>
    </citation>
    <scope>NUCLEOTIDE SEQUENCE [LARGE SCALE GENOMIC DNA]</scope>
</reference>
<organism evidence="2 3">
    <name type="scientific">Candidatus Falkowbacteria bacterium GW2011_GWF2_39_8</name>
    <dbReference type="NCBI Taxonomy" id="1618642"/>
    <lineage>
        <taxon>Bacteria</taxon>
        <taxon>Candidatus Falkowiibacteriota</taxon>
    </lineage>
</organism>
<protein>
    <submittedName>
        <fullName evidence="2">Uncharacterized protein</fullName>
    </submittedName>
</protein>
<comment type="caution">
    <text evidence="2">The sequence shown here is derived from an EMBL/GenBank/DDBJ whole genome shotgun (WGS) entry which is preliminary data.</text>
</comment>
<sequence>MDKHKKAWLIMSIFVVFVVGFFVGKNSESRKYRVPLAGCQTSILPTDKKYLTIKLEFPTKKMFQNYYSPSLDFTELYLPETDSVKTTFETFGYNGYFKVSTGEIYQCGFFK</sequence>
<keyword evidence="1" id="KW-0812">Transmembrane</keyword>
<gene>
    <name evidence="2" type="ORF">UT64_C0041G0010</name>
</gene>
<evidence type="ECO:0000256" key="1">
    <source>
        <dbReference type="SAM" id="Phobius"/>
    </source>
</evidence>
<dbReference type="AlphaFoldDB" id="A0A0G0Q461"/>
<dbReference type="EMBL" id="LBXO01000041">
    <property type="protein sequence ID" value="KKR32146.1"/>
    <property type="molecule type" value="Genomic_DNA"/>
</dbReference>
<keyword evidence="1" id="KW-0472">Membrane</keyword>
<proteinExistence type="predicted"/>